<dbReference type="Proteomes" id="UP000287144">
    <property type="component" value="Unassembled WGS sequence"/>
</dbReference>
<dbReference type="Pfam" id="PF00651">
    <property type="entry name" value="BTB"/>
    <property type="match status" value="1"/>
</dbReference>
<accession>A0A428S627</accession>
<dbReference type="SUPFAM" id="SSF54695">
    <property type="entry name" value="POZ domain"/>
    <property type="match status" value="1"/>
</dbReference>
<evidence type="ECO:0000313" key="3">
    <source>
        <dbReference type="Proteomes" id="UP000287144"/>
    </source>
</evidence>
<evidence type="ECO:0000313" key="2">
    <source>
        <dbReference type="EMBL" id="RSL85271.1"/>
    </source>
</evidence>
<name>A0A428S627_9HYPO</name>
<feature type="domain" description="BTB" evidence="1">
    <location>
        <begin position="8"/>
        <end position="86"/>
    </location>
</feature>
<protein>
    <recommendedName>
        <fullName evidence="1">BTB domain-containing protein</fullName>
    </recommendedName>
</protein>
<dbReference type="Gene3D" id="3.30.710.10">
    <property type="entry name" value="Potassium Channel Kv1.1, Chain A"/>
    <property type="match status" value="1"/>
</dbReference>
<dbReference type="InterPro" id="IPR000210">
    <property type="entry name" value="BTB/POZ_dom"/>
</dbReference>
<proteinExistence type="predicted"/>
<evidence type="ECO:0000259" key="1">
    <source>
        <dbReference type="PROSITE" id="PS50097"/>
    </source>
</evidence>
<comment type="caution">
    <text evidence="2">The sequence shown here is derived from an EMBL/GenBank/DDBJ whole genome shotgun (WGS) entry which is preliminary data.</text>
</comment>
<dbReference type="PROSITE" id="PS50097">
    <property type="entry name" value="BTB"/>
    <property type="match status" value="1"/>
</dbReference>
<keyword evidence="3" id="KW-1185">Reference proteome</keyword>
<reference evidence="2 3" key="1">
    <citation type="submission" date="2017-06" db="EMBL/GenBank/DDBJ databases">
        <title>Comparative genomic analysis of Ambrosia Fusariam Clade fungi.</title>
        <authorList>
            <person name="Stajich J.E."/>
            <person name="Carrillo J."/>
            <person name="Kijimoto T."/>
            <person name="Eskalen A."/>
            <person name="O'Donnell K."/>
            <person name="Kasson M."/>
        </authorList>
    </citation>
    <scope>NUCLEOTIDE SEQUENCE [LARGE SCALE GENOMIC DNA]</scope>
    <source>
        <strain evidence="2 3">NRRL62579</strain>
    </source>
</reference>
<sequence>MIEFDPRADITLKVGREKKLFSACSRALSRTSPVFERMLYGHFTESKTRLAEGEGEEWVVELPEDEPAPMEIFLNISHGHFGRVPKKMPLDELYELTVLSNYYDCTRMLEPWINGWMASINVKDSSVGMAKALWVSWEFGRKEAFSRMALRMLMESDMGRMDEDEFDKLKMPPDIIERISAIRLQTIQALLGVLRDLVENLLVVDEKPRWCRHAEWMGPHRCESMILGSMTFCLARAGLWPLPTVEEVLDSIVGLHRKMTGLVIHDIGHVGGKHALDHQLCNPGPLLMGQIEEIFKDVASPVTKFHLERMDEQAKRLTEA</sequence>
<dbReference type="InterPro" id="IPR011333">
    <property type="entry name" value="SKP1/BTB/POZ_sf"/>
</dbReference>
<gene>
    <name evidence="2" type="ORF">CEP52_016202</name>
</gene>
<organism evidence="2 3">
    <name type="scientific">Fusarium oligoseptatum</name>
    <dbReference type="NCBI Taxonomy" id="2604345"/>
    <lineage>
        <taxon>Eukaryota</taxon>
        <taxon>Fungi</taxon>
        <taxon>Dikarya</taxon>
        <taxon>Ascomycota</taxon>
        <taxon>Pezizomycotina</taxon>
        <taxon>Sordariomycetes</taxon>
        <taxon>Hypocreomycetidae</taxon>
        <taxon>Hypocreales</taxon>
        <taxon>Nectriaceae</taxon>
        <taxon>Fusarium</taxon>
        <taxon>Fusarium solani species complex</taxon>
    </lineage>
</organism>
<dbReference type="EMBL" id="NKCK01000326">
    <property type="protein sequence ID" value="RSL85271.1"/>
    <property type="molecule type" value="Genomic_DNA"/>
</dbReference>
<dbReference type="STRING" id="1325735.A0A428S627"/>
<dbReference type="AlphaFoldDB" id="A0A428S627"/>